<dbReference type="Proteomes" id="UP000000428">
    <property type="component" value="Chromosome"/>
</dbReference>
<name>Q79ZK3_STRAW</name>
<dbReference type="EMBL" id="BA000030">
    <property type="protein sequence ID" value="BAC68845.1"/>
    <property type="molecule type" value="Genomic_DNA"/>
</dbReference>
<dbReference type="KEGG" id="sma:SAVERM_1135"/>
<proteinExistence type="predicted"/>
<dbReference type="HOGENOM" id="CLU_131559_0_0_11"/>
<dbReference type="AlphaFoldDB" id="Q79ZK3"/>
<sequence>MTHPPAGPVLAALVSRATGGRYWRLDRPGAGLDAEAMHIPPGAAAEPPGDRSRDVLVIALDGGGRLRTPGGWLELAPPAAVWLPPAAGYRLHAGEAGLHCVTVRPRRPAAPPALPTTGATGEPACLLHQVCAECGRMATESDARYCNRCGNPLER</sequence>
<protein>
    <submittedName>
        <fullName evidence="1">Uncharacterized protein</fullName>
    </submittedName>
</protein>
<gene>
    <name evidence="1" type="ORF">SAVERM_1135</name>
</gene>
<dbReference type="InterPro" id="IPR011051">
    <property type="entry name" value="RmlC_Cupin_sf"/>
</dbReference>
<dbReference type="GeneID" id="41538241"/>
<dbReference type="SUPFAM" id="SSF51182">
    <property type="entry name" value="RmlC-like cupins"/>
    <property type="match status" value="1"/>
</dbReference>
<dbReference type="eggNOG" id="COG0662">
    <property type="taxonomic scope" value="Bacteria"/>
</dbReference>
<reference evidence="1 2" key="1">
    <citation type="journal article" date="2001" name="Proc. Natl. Acad. Sci. U.S.A.">
        <title>Genome sequence of an industrial microorganism Streptomyces avermitilis: deducing the ability of producing secondary metabolites.</title>
        <authorList>
            <person name="Omura S."/>
            <person name="Ikeda H."/>
            <person name="Ishikawa J."/>
            <person name="Hanamoto A."/>
            <person name="Takahashi C."/>
            <person name="Shinose M."/>
            <person name="Takahashi Y."/>
            <person name="Horikawa H."/>
            <person name="Nakazawa H."/>
            <person name="Osonoe T."/>
            <person name="Kikuchi H."/>
            <person name="Shiba T."/>
            <person name="Sakaki Y."/>
            <person name="Hattori M."/>
        </authorList>
    </citation>
    <scope>NUCLEOTIDE SEQUENCE [LARGE SCALE GENOMIC DNA]</scope>
    <source>
        <strain evidence="2">ATCC 31267 / DSM 46492 / JCM 5070 / NBRC 14893 / NCIMB 12804 / NRRL 8165 / MA-4680</strain>
    </source>
</reference>
<organism evidence="1 2">
    <name type="scientific">Streptomyces avermitilis (strain ATCC 31267 / DSM 46492 / JCM 5070 / NBRC 14893 / NCIMB 12804 / NRRL 8165 / MA-4680)</name>
    <dbReference type="NCBI Taxonomy" id="227882"/>
    <lineage>
        <taxon>Bacteria</taxon>
        <taxon>Bacillati</taxon>
        <taxon>Actinomycetota</taxon>
        <taxon>Actinomycetes</taxon>
        <taxon>Kitasatosporales</taxon>
        <taxon>Streptomycetaceae</taxon>
        <taxon>Streptomyces</taxon>
    </lineage>
</organism>
<reference evidence="1 2" key="3">
    <citation type="journal article" date="2014" name="J. Ind. Microbiol. Biotechnol.">
        <title>Genome mining of the Streptomyces avermitilis genome and development of genome-minimized hosts for heterologous expression of biosynthetic gene clusters.</title>
        <authorList>
            <person name="Ikeda H."/>
            <person name="Shin-ya K."/>
            <person name="Omura S."/>
        </authorList>
    </citation>
    <scope>NUCLEOTIDE SEQUENCE [LARGE SCALE GENOMIC DNA]</scope>
    <source>
        <strain evidence="2">ATCC 31267 / DSM 46492 / JCM 5070 / NBRC 14893 / NCIMB 12804 / NRRL 8165 / MA-4680</strain>
    </source>
</reference>
<accession>Q79ZK3</accession>
<keyword evidence="2" id="KW-1185">Reference proteome</keyword>
<evidence type="ECO:0000313" key="2">
    <source>
        <dbReference type="Proteomes" id="UP000000428"/>
    </source>
</evidence>
<reference evidence="1 2" key="2">
    <citation type="journal article" date="2003" name="Nat. Biotechnol.">
        <title>Complete genome sequence and comparative analysis of the industrial microorganism Streptomyces avermitilis.</title>
        <authorList>
            <person name="Ikeda H."/>
            <person name="Ishikawa J."/>
            <person name="Hanamoto A."/>
            <person name="Shinose M."/>
            <person name="Kikuchi H."/>
            <person name="Shiba T."/>
            <person name="Sakaki Y."/>
            <person name="Hattori M."/>
            <person name="Omura S."/>
        </authorList>
    </citation>
    <scope>NUCLEOTIDE SEQUENCE [LARGE SCALE GENOMIC DNA]</scope>
    <source>
        <strain evidence="2">ATCC 31267 / DSM 46492 / JCM 5070 / NBRC 14893 / NCIMB 12804 / NRRL 8165 / MA-4680</strain>
    </source>
</reference>
<evidence type="ECO:0000313" key="1">
    <source>
        <dbReference type="EMBL" id="BAC68845.1"/>
    </source>
</evidence>
<dbReference type="RefSeq" id="WP_010982573.1">
    <property type="nucleotide sequence ID" value="NC_003155.5"/>
</dbReference>
<dbReference type="OrthoDB" id="8451629at2"/>